<dbReference type="Pfam" id="PF00389">
    <property type="entry name" value="2-Hacid_dh"/>
    <property type="match status" value="1"/>
</dbReference>
<dbReference type="InterPro" id="IPR036291">
    <property type="entry name" value="NAD(P)-bd_dom_sf"/>
</dbReference>
<dbReference type="PANTHER" id="PTHR10996:SF283">
    <property type="entry name" value="GLYOXYLATE_HYDROXYPYRUVATE REDUCTASE B"/>
    <property type="match status" value="1"/>
</dbReference>
<keyword evidence="2 3" id="KW-0560">Oxidoreductase</keyword>
<reference evidence="7" key="1">
    <citation type="journal article" date="2019" name="Microbiol. Resour. Announc.">
        <title>Complete Genome Sequence of Rubrobacter xylanophilus Strain AA3-22, Isolated from Arima Onsen in Japan.</title>
        <authorList>
            <person name="Tomariguchi N."/>
            <person name="Miyazaki K."/>
        </authorList>
    </citation>
    <scope>NUCLEOTIDE SEQUENCE [LARGE SCALE GENOMIC DNA]</scope>
    <source>
        <strain evidence="7">AA3-22</strain>
    </source>
</reference>
<dbReference type="GO" id="GO:0005829">
    <property type="term" value="C:cytosol"/>
    <property type="evidence" value="ECO:0007669"/>
    <property type="project" value="TreeGrafter"/>
</dbReference>
<dbReference type="CDD" id="cd05301">
    <property type="entry name" value="GDH"/>
    <property type="match status" value="1"/>
</dbReference>
<dbReference type="SUPFAM" id="SSF52283">
    <property type="entry name" value="Formate/glycerate dehydrogenase catalytic domain-like"/>
    <property type="match status" value="1"/>
</dbReference>
<sequence length="327" mass="34990">MPHRVVVTRRIPGAGLDRLGDLQTVVLGEEPPSREDLLAAARGASGILSTVTERIDAEVMDAAGPPLRVVANMAVGYDNVDVAAATARGVVVTNTPGVLDETTADTAFLLLMAAARRLGEAERLVRSGRWRGWGPEQLTGPDVWGKTLGIVGFGRIGQAVARRARGFGMRVLYTSRSRREEAERELGARRVELEELLRESDFVSLHVPLTPETRHLIGERELSLMKPAAVLVNTARGPVVDEAALAAALARGRIFAAGLDVYEREPEVHPALLGLENVVLAPHIGSASIETRNRMAALAAENLLAALSGQRPPNPVNPEVLGRPPLD</sequence>
<evidence type="ECO:0000313" key="8">
    <source>
        <dbReference type="Proteomes" id="UP000318065"/>
    </source>
</evidence>
<dbReference type="InterPro" id="IPR006139">
    <property type="entry name" value="D-isomer_2_OHA_DH_cat_dom"/>
</dbReference>
<evidence type="ECO:0000256" key="2">
    <source>
        <dbReference type="ARBA" id="ARBA00023002"/>
    </source>
</evidence>
<dbReference type="GO" id="GO:0051287">
    <property type="term" value="F:NAD binding"/>
    <property type="evidence" value="ECO:0007669"/>
    <property type="project" value="InterPro"/>
</dbReference>
<feature type="domain" description="D-isomer specific 2-hydroxyacid dehydrogenase NAD-binding" evidence="6">
    <location>
        <begin position="109"/>
        <end position="285"/>
    </location>
</feature>
<dbReference type="InterPro" id="IPR029753">
    <property type="entry name" value="D-isomer_DH_CS"/>
</dbReference>
<dbReference type="InterPro" id="IPR006140">
    <property type="entry name" value="D-isomer_DH_NAD-bd"/>
</dbReference>
<dbReference type="GO" id="GO:0016618">
    <property type="term" value="F:hydroxypyruvate reductase [NAD(P)H] activity"/>
    <property type="evidence" value="ECO:0007669"/>
    <property type="project" value="TreeGrafter"/>
</dbReference>
<evidence type="ECO:0000256" key="4">
    <source>
        <dbReference type="SAM" id="MobiDB-lite"/>
    </source>
</evidence>
<dbReference type="PANTHER" id="PTHR10996">
    <property type="entry name" value="2-HYDROXYACID DEHYDROGENASE-RELATED"/>
    <property type="match status" value="1"/>
</dbReference>
<gene>
    <name evidence="7" type="ORF">RxyAA322_29780</name>
</gene>
<dbReference type="SUPFAM" id="SSF51735">
    <property type="entry name" value="NAD(P)-binding Rossmann-fold domains"/>
    <property type="match status" value="1"/>
</dbReference>
<dbReference type="Proteomes" id="UP000318065">
    <property type="component" value="Chromosome"/>
</dbReference>
<evidence type="ECO:0000256" key="1">
    <source>
        <dbReference type="ARBA" id="ARBA00005854"/>
    </source>
</evidence>
<dbReference type="PROSITE" id="PS00670">
    <property type="entry name" value="D_2_HYDROXYACID_DH_2"/>
    <property type="match status" value="1"/>
</dbReference>
<evidence type="ECO:0000256" key="3">
    <source>
        <dbReference type="RuleBase" id="RU003719"/>
    </source>
</evidence>
<evidence type="ECO:0000259" key="5">
    <source>
        <dbReference type="Pfam" id="PF00389"/>
    </source>
</evidence>
<keyword evidence="8" id="KW-1185">Reference proteome</keyword>
<dbReference type="InterPro" id="IPR029752">
    <property type="entry name" value="D-isomer_DH_CS1"/>
</dbReference>
<accession>A0A510HMI3</accession>
<dbReference type="PROSITE" id="PS00065">
    <property type="entry name" value="D_2_HYDROXYACID_DH_1"/>
    <property type="match status" value="1"/>
</dbReference>
<dbReference type="Pfam" id="PF02826">
    <property type="entry name" value="2-Hacid_dh_C"/>
    <property type="match status" value="1"/>
</dbReference>
<feature type="region of interest" description="Disordered" evidence="4">
    <location>
        <begin position="308"/>
        <end position="327"/>
    </location>
</feature>
<evidence type="ECO:0000313" key="7">
    <source>
        <dbReference type="EMBL" id="BBL81124.1"/>
    </source>
</evidence>
<dbReference type="Gene3D" id="3.40.50.720">
    <property type="entry name" value="NAD(P)-binding Rossmann-like Domain"/>
    <property type="match status" value="2"/>
</dbReference>
<comment type="similarity">
    <text evidence="1 3">Belongs to the D-isomer specific 2-hydroxyacid dehydrogenase family.</text>
</comment>
<name>A0A510HMI3_9ACTN</name>
<proteinExistence type="inferred from homology"/>
<feature type="domain" description="D-isomer specific 2-hydroxyacid dehydrogenase catalytic" evidence="5">
    <location>
        <begin position="5"/>
        <end position="317"/>
    </location>
</feature>
<dbReference type="GO" id="GO:0030267">
    <property type="term" value="F:glyoxylate reductase (NADPH) activity"/>
    <property type="evidence" value="ECO:0007669"/>
    <property type="project" value="TreeGrafter"/>
</dbReference>
<dbReference type="EMBL" id="AP019791">
    <property type="protein sequence ID" value="BBL81124.1"/>
    <property type="molecule type" value="Genomic_DNA"/>
</dbReference>
<dbReference type="InterPro" id="IPR050223">
    <property type="entry name" value="D-isomer_2-hydroxyacid_DH"/>
</dbReference>
<dbReference type="OrthoDB" id="9793626at2"/>
<organism evidence="7 8">
    <name type="scientific">Rubrobacter xylanophilus</name>
    <dbReference type="NCBI Taxonomy" id="49319"/>
    <lineage>
        <taxon>Bacteria</taxon>
        <taxon>Bacillati</taxon>
        <taxon>Actinomycetota</taxon>
        <taxon>Rubrobacteria</taxon>
        <taxon>Rubrobacterales</taxon>
        <taxon>Rubrobacteraceae</taxon>
        <taxon>Rubrobacter</taxon>
    </lineage>
</organism>
<dbReference type="FunFam" id="3.40.50.720:FF:000462">
    <property type="entry name" value="Glyoxylate reductase (NADP+)"/>
    <property type="match status" value="1"/>
</dbReference>
<dbReference type="AlphaFoldDB" id="A0A510HMI3"/>
<dbReference type="RefSeq" id="WP_143529050.1">
    <property type="nucleotide sequence ID" value="NZ_AP019791.1"/>
</dbReference>
<protein>
    <submittedName>
        <fullName evidence="7">D-glycerate dehydrogenase</fullName>
    </submittedName>
</protein>
<evidence type="ECO:0000259" key="6">
    <source>
        <dbReference type="Pfam" id="PF02826"/>
    </source>
</evidence>